<evidence type="ECO:0000256" key="3">
    <source>
        <dbReference type="PROSITE-ProRule" id="PRU00221"/>
    </source>
</evidence>
<dbReference type="Proteomes" id="UP001530315">
    <property type="component" value="Unassembled WGS sequence"/>
</dbReference>
<name>A0ABD3P4B7_9STRA</name>
<dbReference type="Pfam" id="PF00400">
    <property type="entry name" value="WD40"/>
    <property type="match status" value="4"/>
</dbReference>
<dbReference type="InterPro" id="IPR015943">
    <property type="entry name" value="WD40/YVTN_repeat-like_dom_sf"/>
</dbReference>
<protein>
    <submittedName>
        <fullName evidence="5">Uncharacterized protein</fullName>
    </submittedName>
</protein>
<organism evidence="5 6">
    <name type="scientific">Stephanodiscus triporus</name>
    <dbReference type="NCBI Taxonomy" id="2934178"/>
    <lineage>
        <taxon>Eukaryota</taxon>
        <taxon>Sar</taxon>
        <taxon>Stramenopiles</taxon>
        <taxon>Ochrophyta</taxon>
        <taxon>Bacillariophyta</taxon>
        <taxon>Coscinodiscophyceae</taxon>
        <taxon>Thalassiosirophycidae</taxon>
        <taxon>Stephanodiscales</taxon>
        <taxon>Stephanodiscaceae</taxon>
        <taxon>Stephanodiscus</taxon>
    </lineage>
</organism>
<gene>
    <name evidence="5" type="ORF">ACHAW5_004875</name>
</gene>
<comment type="caution">
    <text evidence="5">The sequence shown here is derived from an EMBL/GenBank/DDBJ whole genome shotgun (WGS) entry which is preliminary data.</text>
</comment>
<keyword evidence="1 3" id="KW-0853">WD repeat</keyword>
<feature type="repeat" description="WD" evidence="3">
    <location>
        <begin position="659"/>
        <end position="687"/>
    </location>
</feature>
<dbReference type="SUPFAM" id="SSF50978">
    <property type="entry name" value="WD40 repeat-like"/>
    <property type="match status" value="2"/>
</dbReference>
<dbReference type="Gene3D" id="2.130.10.10">
    <property type="entry name" value="YVTN repeat-like/Quinoprotein amine dehydrogenase"/>
    <property type="match status" value="2"/>
</dbReference>
<reference evidence="5 6" key="1">
    <citation type="submission" date="2024-10" db="EMBL/GenBank/DDBJ databases">
        <title>Updated reference genomes for cyclostephanoid diatoms.</title>
        <authorList>
            <person name="Roberts W.R."/>
            <person name="Alverson A.J."/>
        </authorList>
    </citation>
    <scope>NUCLEOTIDE SEQUENCE [LARGE SCALE GENOMIC DNA]</scope>
    <source>
        <strain evidence="5 6">AJA276-08</strain>
    </source>
</reference>
<feature type="region of interest" description="Disordered" evidence="4">
    <location>
        <begin position="1"/>
        <end position="26"/>
    </location>
</feature>
<dbReference type="InterPro" id="IPR036322">
    <property type="entry name" value="WD40_repeat_dom_sf"/>
</dbReference>
<accession>A0ABD3P4B7</accession>
<feature type="region of interest" description="Disordered" evidence="4">
    <location>
        <begin position="70"/>
        <end position="104"/>
    </location>
</feature>
<dbReference type="PROSITE" id="PS50082">
    <property type="entry name" value="WD_REPEATS_2"/>
    <property type="match status" value="3"/>
</dbReference>
<sequence>MAPTSVDASNACIPPSHPLVRQSLPLPTATRGEPLFLDGDGGRLNEDDVGRRPLLMYGFGRLVVIREVDEVDDDGEEGGRDDTSGGTTRRAGGPAGKSPSSTGGFVYRGHGAAVSCAKFSPSGTYVASGDARGRLRVWSYDHDEHLPRLDVQALPGTIRDVSWDHEGRRIVVVGDGGNGGGIECSKVVMWDTGVRCGDLSCHARRRGSTCAYRPCRPMRIVTGGAEDASLFLHSGPPFRRVTGDGIVGERCHERRGAVHRARYNRDGSVLASVGTDGSVCLYDGGTLAPIVRTARVHDSSVYSCAWDRSGGSLLTCGADGYARLVDGRDGRVVREWDVASSSTIVSGGERSWGGGGGRSSGAPVPAGAMQLGCAFVKGNVPVSAGFDGHIAILRPESSTGGDGSSPRVITGHQAPISAMTFGVPGGDTIYTSDTDGVIVEWDGTTGRARGRVAVVVVNDDHDDDDRGEDENAANNALAATRVHAGATVTSLVFVDDTGTLYSAGWDDRVRTTHGRACDGKLSVKAQPNAMSAGKSVVVVMTVGGLLVIEDRQVVSELIPLPYAATSVCLARDDSTLYVGGDDCNIHVYNLCPRNPVNPLQEVHVIKGGHLHPVRSMALSPDNSMLAAADVRDVCVYTTDDSCGSDRYSTVVPKGRWCYHTQRIGCLAWSPDGTVIASGGNDDSIFLWCPAQKTKRVHYRFAHRGGVTGLRFVGRNCASSSSSCGGKWTLVSAGADGCLNWWNVEKDVKEKFGL</sequence>
<evidence type="ECO:0000256" key="2">
    <source>
        <dbReference type="ARBA" id="ARBA00022737"/>
    </source>
</evidence>
<dbReference type="PANTHER" id="PTHR19856">
    <property type="entry name" value="WD-REPEATCONTAINING PROTEIN WDR1"/>
    <property type="match status" value="1"/>
</dbReference>
<feature type="repeat" description="WD" evidence="3">
    <location>
        <begin position="409"/>
        <end position="451"/>
    </location>
</feature>
<evidence type="ECO:0000256" key="4">
    <source>
        <dbReference type="SAM" id="MobiDB-lite"/>
    </source>
</evidence>
<keyword evidence="6" id="KW-1185">Reference proteome</keyword>
<proteinExistence type="predicted"/>
<dbReference type="SMART" id="SM00320">
    <property type="entry name" value="WD40"/>
    <property type="match status" value="11"/>
</dbReference>
<dbReference type="AlphaFoldDB" id="A0ABD3P4B7"/>
<keyword evidence="2" id="KW-0677">Repeat</keyword>
<evidence type="ECO:0000313" key="6">
    <source>
        <dbReference type="Proteomes" id="UP001530315"/>
    </source>
</evidence>
<evidence type="ECO:0000256" key="1">
    <source>
        <dbReference type="ARBA" id="ARBA00022574"/>
    </source>
</evidence>
<dbReference type="EMBL" id="JALLAZ020001010">
    <property type="protein sequence ID" value="KAL3782567.1"/>
    <property type="molecule type" value="Genomic_DNA"/>
</dbReference>
<dbReference type="PANTHER" id="PTHR19856:SF0">
    <property type="entry name" value="WD REPEAT-CONTAINING PROTEIN 1"/>
    <property type="match status" value="1"/>
</dbReference>
<feature type="repeat" description="WD" evidence="3">
    <location>
        <begin position="107"/>
        <end position="148"/>
    </location>
</feature>
<dbReference type="PROSITE" id="PS50294">
    <property type="entry name" value="WD_REPEATS_REGION"/>
    <property type="match status" value="2"/>
</dbReference>
<evidence type="ECO:0000313" key="5">
    <source>
        <dbReference type="EMBL" id="KAL3782567.1"/>
    </source>
</evidence>
<dbReference type="InterPro" id="IPR001680">
    <property type="entry name" value="WD40_rpt"/>
</dbReference>